<dbReference type="KEGG" id="cdep:91089396"/>
<keyword evidence="2" id="KW-1185">Reference proteome</keyword>
<reference evidence="1" key="2">
    <citation type="journal article" date="2022" name="Elife">
        <title>Obligate sexual reproduction of a homothallic fungus closely related to the Cryptococcus pathogenic species complex.</title>
        <authorList>
            <person name="Passer A.R."/>
            <person name="Clancey S.A."/>
            <person name="Shea T."/>
            <person name="David-Palma M."/>
            <person name="Averette A.F."/>
            <person name="Boekhout T."/>
            <person name="Porcel B.M."/>
            <person name="Nowrousian M."/>
            <person name="Cuomo C.A."/>
            <person name="Sun S."/>
            <person name="Heitman J."/>
            <person name="Coelho M.A."/>
        </authorList>
    </citation>
    <scope>NUCLEOTIDE SEQUENCE</scope>
    <source>
        <strain evidence="1">CBS 7841</strain>
    </source>
</reference>
<dbReference type="GeneID" id="91089396"/>
<gene>
    <name evidence="1" type="ORF">L203_105187</name>
</gene>
<dbReference type="RefSeq" id="XP_066070657.1">
    <property type="nucleotide sequence ID" value="XM_066214560.1"/>
</dbReference>
<evidence type="ECO:0000313" key="1">
    <source>
        <dbReference type="EMBL" id="WVN89957.1"/>
    </source>
</evidence>
<dbReference type="OrthoDB" id="2563476at2759"/>
<dbReference type="Proteomes" id="UP000094043">
    <property type="component" value="Chromosome 6"/>
</dbReference>
<sequence>MAYPWAPWGPPAGYWAFPGSSYPSTMTNNPQGVIRDMTTSDTNAAPDVGPDDSRLAWYEDWGKNEEYCKIIMEVLKSRLALEWPYNYKALLILGKMPVGAIVTVHDQVAKLADVADAVRGAEHLKKLAKPIFEESSAEKKKQEDEANKKKAEAITAMWGGLWTNNSYTAPALASAGWNGWPYPYPMPPGVAEQLASQWKGKNPEGWQPAPITALPQVYPFSRTAYYGLSPNKESAPPGSKPAVVSVNLNSS</sequence>
<organism evidence="1 2">
    <name type="scientific">Cryptococcus depauperatus CBS 7841</name>
    <dbReference type="NCBI Taxonomy" id="1295531"/>
    <lineage>
        <taxon>Eukaryota</taxon>
        <taxon>Fungi</taxon>
        <taxon>Dikarya</taxon>
        <taxon>Basidiomycota</taxon>
        <taxon>Agaricomycotina</taxon>
        <taxon>Tremellomycetes</taxon>
        <taxon>Tremellales</taxon>
        <taxon>Cryptococcaceae</taxon>
        <taxon>Cryptococcus</taxon>
    </lineage>
</organism>
<dbReference type="EMBL" id="CP143789">
    <property type="protein sequence ID" value="WVN89957.1"/>
    <property type="molecule type" value="Genomic_DNA"/>
</dbReference>
<dbReference type="VEuPathDB" id="FungiDB:L203_05885"/>
<evidence type="ECO:0000313" key="2">
    <source>
        <dbReference type="Proteomes" id="UP000094043"/>
    </source>
</evidence>
<dbReference type="AlphaFoldDB" id="A0A1E3HVE2"/>
<protein>
    <submittedName>
        <fullName evidence="1">Uncharacterized protein</fullName>
    </submittedName>
</protein>
<proteinExistence type="predicted"/>
<reference evidence="1" key="3">
    <citation type="submission" date="2024-01" db="EMBL/GenBank/DDBJ databases">
        <authorList>
            <person name="Coelho M.A."/>
            <person name="David-Palma M."/>
            <person name="Shea T."/>
            <person name="Sun S."/>
            <person name="Cuomo C.A."/>
            <person name="Heitman J."/>
        </authorList>
    </citation>
    <scope>NUCLEOTIDE SEQUENCE</scope>
    <source>
        <strain evidence="1">CBS 7841</strain>
    </source>
</reference>
<reference evidence="1" key="1">
    <citation type="submission" date="2016-06" db="EMBL/GenBank/DDBJ databases">
        <authorList>
            <person name="Cuomo C."/>
            <person name="Litvintseva A."/>
            <person name="Heitman J."/>
            <person name="Chen Y."/>
            <person name="Sun S."/>
            <person name="Springer D."/>
            <person name="Dromer F."/>
            <person name="Young S."/>
            <person name="Zeng Q."/>
            <person name="Chapman S."/>
            <person name="Gujja S."/>
            <person name="Saif S."/>
            <person name="Birren B."/>
        </authorList>
    </citation>
    <scope>NUCLEOTIDE SEQUENCE</scope>
    <source>
        <strain evidence="1">CBS 7841</strain>
    </source>
</reference>
<name>A0A1E3HVE2_9TREE</name>
<accession>A0A1E3HVE2</accession>